<dbReference type="GO" id="GO:0055085">
    <property type="term" value="P:transmembrane transport"/>
    <property type="evidence" value="ECO:0007669"/>
    <property type="project" value="InterPro"/>
</dbReference>
<evidence type="ECO:0000313" key="10">
    <source>
        <dbReference type="Proteomes" id="UP000249782"/>
    </source>
</evidence>
<feature type="transmembrane region" description="Helical" evidence="8">
    <location>
        <begin position="6"/>
        <end position="26"/>
    </location>
</feature>
<keyword evidence="6 8" id="KW-1133">Transmembrane helix</keyword>
<proteinExistence type="inferred from homology"/>
<dbReference type="PANTHER" id="PTHR36838:SF3">
    <property type="entry name" value="TRANSPORTER AUXIN EFFLUX CARRIER EC FAMILY"/>
    <property type="match status" value="1"/>
</dbReference>
<name>A0A328PGJ6_9EURY</name>
<sequence length="300" mass="32862">MNSFETVLSIVLMVLLGYITKTLGVLKEEDAYSLNKVVVNIAIPSLIFNSIYNSKISTITALLKMPFVSMTVSLLIGIMVFSWTRIAYYDKRRAWSIILPAAMVNSGFMGYPVILGVFGGSGLLRAILYDMGSVFVFLTMGVLLSFIFGNDYRRILKRTIFFPPLWGLFLGIAFNAFNLPLGLISHIIDYLSKAAVPLIMISLGLSLDFKVIKSSLKDAVIVSTFRLLISPLLAVLIVMLFLFSGLEKSVAIIEAAMPSAMLSMVLSIENDLDINLTAACVFMSTTLSLISLPLIIALIG</sequence>
<organism evidence="9 10">
    <name type="scientific">Methanothermobacter tenebrarum</name>
    <dbReference type="NCBI Taxonomy" id="680118"/>
    <lineage>
        <taxon>Archaea</taxon>
        <taxon>Methanobacteriati</taxon>
        <taxon>Methanobacteriota</taxon>
        <taxon>Methanomada group</taxon>
        <taxon>Methanobacteria</taxon>
        <taxon>Methanobacteriales</taxon>
        <taxon>Methanobacteriaceae</taxon>
        <taxon>Methanothermobacter</taxon>
    </lineage>
</organism>
<keyword evidence="4" id="KW-1003">Cell membrane</keyword>
<dbReference type="InterPro" id="IPR004776">
    <property type="entry name" value="Mem_transp_PIN-like"/>
</dbReference>
<dbReference type="AlphaFoldDB" id="A0A328PGJ6"/>
<keyword evidence="5 8" id="KW-0812">Transmembrane</keyword>
<dbReference type="InterPro" id="IPR038770">
    <property type="entry name" value="Na+/solute_symporter_sf"/>
</dbReference>
<keyword evidence="10" id="KW-1185">Reference proteome</keyword>
<evidence type="ECO:0000256" key="1">
    <source>
        <dbReference type="ARBA" id="ARBA00004651"/>
    </source>
</evidence>
<evidence type="ECO:0000256" key="3">
    <source>
        <dbReference type="ARBA" id="ARBA00022448"/>
    </source>
</evidence>
<dbReference type="Pfam" id="PF03547">
    <property type="entry name" value="Mem_trans"/>
    <property type="match status" value="2"/>
</dbReference>
<dbReference type="OrthoDB" id="147743at2157"/>
<keyword evidence="7 8" id="KW-0472">Membrane</keyword>
<comment type="subcellular location">
    <subcellularLocation>
        <location evidence="1">Cell membrane</location>
        <topology evidence="1">Multi-pass membrane protein</topology>
    </subcellularLocation>
</comment>
<comment type="similarity">
    <text evidence="2">Belongs to the auxin efflux carrier (TC 2.A.69) family.</text>
</comment>
<dbReference type="EMBL" id="QLOE01000012">
    <property type="protein sequence ID" value="RAO78524.1"/>
    <property type="molecule type" value="Genomic_DNA"/>
</dbReference>
<feature type="transmembrane region" description="Helical" evidence="8">
    <location>
        <begin position="58"/>
        <end position="82"/>
    </location>
</feature>
<evidence type="ECO:0000256" key="5">
    <source>
        <dbReference type="ARBA" id="ARBA00022692"/>
    </source>
</evidence>
<feature type="transmembrane region" description="Helical" evidence="8">
    <location>
        <begin position="280"/>
        <end position="299"/>
    </location>
</feature>
<dbReference type="RefSeq" id="WP_112094477.1">
    <property type="nucleotide sequence ID" value="NZ_QLOE01000012.1"/>
</dbReference>
<feature type="transmembrane region" description="Helical" evidence="8">
    <location>
        <begin position="224"/>
        <end position="243"/>
    </location>
</feature>
<protein>
    <submittedName>
        <fullName evidence="9">Transporter</fullName>
    </submittedName>
</protein>
<dbReference type="PANTHER" id="PTHR36838">
    <property type="entry name" value="AUXIN EFFLUX CARRIER FAMILY PROTEIN"/>
    <property type="match status" value="1"/>
</dbReference>
<comment type="caution">
    <text evidence="9">The sequence shown here is derived from an EMBL/GenBank/DDBJ whole genome shotgun (WGS) entry which is preliminary data.</text>
</comment>
<dbReference type="Gene3D" id="1.20.1530.20">
    <property type="match status" value="1"/>
</dbReference>
<reference evidence="9 10" key="1">
    <citation type="submission" date="2018-06" db="EMBL/GenBank/DDBJ databases">
        <title>Draft genome sequence of hyperthermophilic methanogen Methanothermobacter tenebrarum sp. MCM-B 1447.</title>
        <authorList>
            <person name="Pore S.D."/>
            <person name="Dagar S."/>
            <person name="Dhakephalkar P.K."/>
        </authorList>
    </citation>
    <scope>NUCLEOTIDE SEQUENCE [LARGE SCALE GENOMIC DNA]</scope>
    <source>
        <strain evidence="9 10">MCM B 1447</strain>
    </source>
</reference>
<evidence type="ECO:0000256" key="4">
    <source>
        <dbReference type="ARBA" id="ARBA00022475"/>
    </source>
</evidence>
<feature type="transmembrane region" description="Helical" evidence="8">
    <location>
        <begin position="94"/>
        <end position="114"/>
    </location>
</feature>
<dbReference type="Proteomes" id="UP000249782">
    <property type="component" value="Unassembled WGS sequence"/>
</dbReference>
<feature type="transmembrane region" description="Helical" evidence="8">
    <location>
        <begin position="126"/>
        <end position="148"/>
    </location>
</feature>
<gene>
    <name evidence="9" type="ORF">DPC56_07600</name>
</gene>
<evidence type="ECO:0000256" key="6">
    <source>
        <dbReference type="ARBA" id="ARBA00022989"/>
    </source>
</evidence>
<evidence type="ECO:0000256" key="8">
    <source>
        <dbReference type="SAM" id="Phobius"/>
    </source>
</evidence>
<feature type="transmembrane region" description="Helical" evidence="8">
    <location>
        <begin position="160"/>
        <end position="188"/>
    </location>
</feature>
<keyword evidence="3" id="KW-0813">Transport</keyword>
<evidence type="ECO:0000256" key="2">
    <source>
        <dbReference type="ARBA" id="ARBA00010145"/>
    </source>
</evidence>
<evidence type="ECO:0000256" key="7">
    <source>
        <dbReference type="ARBA" id="ARBA00023136"/>
    </source>
</evidence>
<feature type="transmembrane region" description="Helical" evidence="8">
    <location>
        <begin position="194"/>
        <end position="212"/>
    </location>
</feature>
<dbReference type="GO" id="GO:0005886">
    <property type="term" value="C:plasma membrane"/>
    <property type="evidence" value="ECO:0007669"/>
    <property type="project" value="UniProtKB-SubCell"/>
</dbReference>
<accession>A0A328PGJ6</accession>
<evidence type="ECO:0000313" key="9">
    <source>
        <dbReference type="EMBL" id="RAO78524.1"/>
    </source>
</evidence>